<proteinExistence type="predicted"/>
<dbReference type="Proteomes" id="UP000789920">
    <property type="component" value="Unassembled WGS sequence"/>
</dbReference>
<evidence type="ECO:0000313" key="2">
    <source>
        <dbReference type="Proteomes" id="UP000789920"/>
    </source>
</evidence>
<feature type="non-terminal residue" evidence="1">
    <location>
        <position position="105"/>
    </location>
</feature>
<organism evidence="1 2">
    <name type="scientific">Racocetra persica</name>
    <dbReference type="NCBI Taxonomy" id="160502"/>
    <lineage>
        <taxon>Eukaryota</taxon>
        <taxon>Fungi</taxon>
        <taxon>Fungi incertae sedis</taxon>
        <taxon>Mucoromycota</taxon>
        <taxon>Glomeromycotina</taxon>
        <taxon>Glomeromycetes</taxon>
        <taxon>Diversisporales</taxon>
        <taxon>Gigasporaceae</taxon>
        <taxon>Racocetra</taxon>
    </lineage>
</organism>
<keyword evidence="2" id="KW-1185">Reference proteome</keyword>
<evidence type="ECO:0000313" key="1">
    <source>
        <dbReference type="EMBL" id="CAG8832847.1"/>
    </source>
</evidence>
<protein>
    <submittedName>
        <fullName evidence="1">33796_t:CDS:1</fullName>
    </submittedName>
</protein>
<accession>A0ACA9SBC6</accession>
<gene>
    <name evidence="1" type="ORF">RPERSI_LOCUS28611</name>
</gene>
<feature type="non-terminal residue" evidence="1">
    <location>
        <position position="1"/>
    </location>
</feature>
<sequence length="105" mass="12019">NPVWCQECGITYFKNDFVNWTSGNPKIDEIIKETQMNSKDSINSVEWIPYEQLEQINQIDQGGFGTIYSAFWKQGPLPMIGNEFKRTKGIQVALKSGISLENLEE</sequence>
<dbReference type="EMBL" id="CAJVQC010104926">
    <property type="protein sequence ID" value="CAG8832847.1"/>
    <property type="molecule type" value="Genomic_DNA"/>
</dbReference>
<name>A0ACA9SBC6_9GLOM</name>
<reference evidence="1" key="1">
    <citation type="submission" date="2021-06" db="EMBL/GenBank/DDBJ databases">
        <authorList>
            <person name="Kallberg Y."/>
            <person name="Tangrot J."/>
            <person name="Rosling A."/>
        </authorList>
    </citation>
    <scope>NUCLEOTIDE SEQUENCE</scope>
    <source>
        <strain evidence="1">MA461A</strain>
    </source>
</reference>
<comment type="caution">
    <text evidence="1">The sequence shown here is derived from an EMBL/GenBank/DDBJ whole genome shotgun (WGS) entry which is preliminary data.</text>
</comment>